<gene>
    <name evidence="3" type="ORF">DMAD_08330</name>
</gene>
<protein>
    <submittedName>
        <fullName evidence="3">Axoneme-associated protein mst101(2)-like</fullName>
    </submittedName>
</protein>
<keyword evidence="1" id="KW-0175">Coiled coil</keyword>
<dbReference type="AlphaFoldDB" id="A0AAU9ESX5"/>
<dbReference type="Proteomes" id="UP001500889">
    <property type="component" value="Chromosome O"/>
</dbReference>
<feature type="compositionally biased region" description="Basic and acidic residues" evidence="2">
    <location>
        <begin position="415"/>
        <end position="425"/>
    </location>
</feature>
<keyword evidence="4" id="KW-1185">Reference proteome</keyword>
<proteinExistence type="predicted"/>
<evidence type="ECO:0000313" key="4">
    <source>
        <dbReference type="Proteomes" id="UP001500889"/>
    </source>
</evidence>
<evidence type="ECO:0000256" key="1">
    <source>
        <dbReference type="SAM" id="Coils"/>
    </source>
</evidence>
<reference evidence="3 4" key="1">
    <citation type="submission" date="2024-02" db="EMBL/GenBank/DDBJ databases">
        <title>A chromosome-level genome assembly of Drosophila madeirensis, a fruit fly species endemic to Madeira island.</title>
        <authorList>
            <person name="Tomihara K."/>
            <person name="Llopart A."/>
            <person name="Yamamoto D."/>
        </authorList>
    </citation>
    <scope>NUCLEOTIDE SEQUENCE [LARGE SCALE GENOMIC DNA]</scope>
    <source>
        <strain evidence="3 4">RF1</strain>
    </source>
</reference>
<accession>A0AAU9ESX5</accession>
<name>A0AAU9ESX5_DROMD</name>
<feature type="coiled-coil region" evidence="1">
    <location>
        <begin position="306"/>
        <end position="390"/>
    </location>
</feature>
<dbReference type="EMBL" id="AP029263">
    <property type="protein sequence ID" value="BFF89620.1"/>
    <property type="molecule type" value="Genomic_DNA"/>
</dbReference>
<evidence type="ECO:0000313" key="3">
    <source>
        <dbReference type="EMBL" id="BFF89620.1"/>
    </source>
</evidence>
<feature type="region of interest" description="Disordered" evidence="2">
    <location>
        <begin position="415"/>
        <end position="443"/>
    </location>
</feature>
<sequence length="492" mass="56477">MLKRTALELGRSVQECLRACRIAVQPITTFRSSCNYIEDLGQNNSDKCLLKSLLKRRNTDVTLDTDGARLCGCGTDNLFLKNYMVMAYLAACMGAEKVQFGRHPVYNQPIKNDKFPFSSGPLCHHSAFQVIGRSVHTQRSVPISLNIHPKPSRIIIPKTKEDNSVIVIRKVKPFKNYSSPALDKDFIYHRDLQKANKIQKDAKTSKKEPDDKGEFETIWINAQFKRQKVTMAKCGSEDKKGVQKSGKECNKNDKKEKKKESIDDICKIRNDCSKMAKKIRAEMFLKMCQARAEKVKCADKNTDDVKEELRRKCKKVVEALKCKKKAEEEKCKKMAEEAKSKKGGQKEYFKQLAEKSKCEKEKLQSQAAELRAMQKACQELADKIKCAKEAKRKELIQACQALVEKDRCEQWAKEKQQQQRAESKAGGDSCKQIQNGGSPKNKANLEAEQYLREQCKRLAEQNRCMKIRERYKLERRAAELKKKCKLVAREKK</sequence>
<organism evidence="3 4">
    <name type="scientific">Drosophila madeirensis</name>
    <name type="common">Fruit fly</name>
    <dbReference type="NCBI Taxonomy" id="30013"/>
    <lineage>
        <taxon>Eukaryota</taxon>
        <taxon>Metazoa</taxon>
        <taxon>Ecdysozoa</taxon>
        <taxon>Arthropoda</taxon>
        <taxon>Hexapoda</taxon>
        <taxon>Insecta</taxon>
        <taxon>Pterygota</taxon>
        <taxon>Neoptera</taxon>
        <taxon>Endopterygota</taxon>
        <taxon>Diptera</taxon>
        <taxon>Brachycera</taxon>
        <taxon>Muscomorpha</taxon>
        <taxon>Ephydroidea</taxon>
        <taxon>Drosophilidae</taxon>
        <taxon>Drosophila</taxon>
        <taxon>Sophophora</taxon>
    </lineage>
</organism>
<evidence type="ECO:0000256" key="2">
    <source>
        <dbReference type="SAM" id="MobiDB-lite"/>
    </source>
</evidence>